<keyword evidence="8" id="KW-0411">Iron-sulfur</keyword>
<evidence type="ECO:0000256" key="1">
    <source>
        <dbReference type="ARBA" id="ARBA00001974"/>
    </source>
</evidence>
<dbReference type="Pfam" id="PF00175">
    <property type="entry name" value="NAD_binding_1"/>
    <property type="match status" value="1"/>
</dbReference>
<dbReference type="InterPro" id="IPR036010">
    <property type="entry name" value="2Fe-2S_ferredoxin-like_sf"/>
</dbReference>
<dbReference type="InterPro" id="IPR001041">
    <property type="entry name" value="2Fe-2S_ferredoxin-type"/>
</dbReference>
<evidence type="ECO:0000313" key="11">
    <source>
        <dbReference type="EMBL" id="GAA0954970.1"/>
    </source>
</evidence>
<accession>A0ABP4BWQ2</accession>
<dbReference type="Pfam" id="PF00111">
    <property type="entry name" value="Fer2"/>
    <property type="match status" value="1"/>
</dbReference>
<evidence type="ECO:0000256" key="7">
    <source>
        <dbReference type="ARBA" id="ARBA00023004"/>
    </source>
</evidence>
<dbReference type="Gene3D" id="3.10.20.30">
    <property type="match status" value="1"/>
</dbReference>
<dbReference type="SUPFAM" id="SSF54292">
    <property type="entry name" value="2Fe-2S ferredoxin-like"/>
    <property type="match status" value="1"/>
</dbReference>
<dbReference type="CDD" id="cd06214">
    <property type="entry name" value="PA_degradation_oxidoreductase_like"/>
    <property type="match status" value="1"/>
</dbReference>
<protein>
    <submittedName>
        <fullName evidence="11">Ferredoxin--NADP reductase</fullName>
    </submittedName>
</protein>
<evidence type="ECO:0000256" key="2">
    <source>
        <dbReference type="ARBA" id="ARBA00022630"/>
    </source>
</evidence>
<dbReference type="InterPro" id="IPR012675">
    <property type="entry name" value="Beta-grasp_dom_sf"/>
</dbReference>
<keyword evidence="2" id="KW-0285">Flavoprotein</keyword>
<feature type="domain" description="2Fe-2S ferredoxin-type" evidence="9">
    <location>
        <begin position="246"/>
        <end position="334"/>
    </location>
</feature>
<dbReference type="PANTHER" id="PTHR47354:SF8">
    <property type="entry name" value="1,2-PHENYLACETYL-COA EPOXIDASE, SUBUNIT E"/>
    <property type="match status" value="1"/>
</dbReference>
<keyword evidence="5" id="KW-0274">FAD</keyword>
<feature type="domain" description="FAD-binding FR-type" evidence="10">
    <location>
        <begin position="1"/>
        <end position="101"/>
    </location>
</feature>
<evidence type="ECO:0000256" key="4">
    <source>
        <dbReference type="ARBA" id="ARBA00022723"/>
    </source>
</evidence>
<evidence type="ECO:0000259" key="10">
    <source>
        <dbReference type="PROSITE" id="PS51384"/>
    </source>
</evidence>
<name>A0ABP4BWQ2_9ACTN</name>
<dbReference type="SUPFAM" id="SSF63380">
    <property type="entry name" value="Riboflavin synthase domain-like"/>
    <property type="match status" value="1"/>
</dbReference>
<dbReference type="InterPro" id="IPR039261">
    <property type="entry name" value="FNR_nucleotide-bd"/>
</dbReference>
<evidence type="ECO:0000256" key="3">
    <source>
        <dbReference type="ARBA" id="ARBA00022714"/>
    </source>
</evidence>
<dbReference type="InterPro" id="IPR001433">
    <property type="entry name" value="OxRdtase_FAD/NAD-bd"/>
</dbReference>
<keyword evidence="12" id="KW-1185">Reference proteome</keyword>
<dbReference type="InterPro" id="IPR017938">
    <property type="entry name" value="Riboflavin_synthase-like_b-brl"/>
</dbReference>
<dbReference type="RefSeq" id="WP_344242288.1">
    <property type="nucleotide sequence ID" value="NZ_BAAAHH010000015.1"/>
</dbReference>
<keyword evidence="7" id="KW-0408">Iron</keyword>
<sequence length="334" mass="36146">MKVTAVFRETADTTSFVLDVPDGLSERYSYRAGQFLTFRVELDGVTHTRSYSMSSSPLLDERMRVTVKRVPGGVVSNWMNDVLAPGDEIAATVPTGSFVVGGDDGEVVAFAGGSGITPVLSIVKTVLAGSDRRVRLLYANRDRDSVIFQRELEELADRYADRLAMTFHDDSERGLLGPETIRAFADGSGQGEFFVCGPEPFMDCVRKALAEAGAEEARVRFERFTPASTVAVEPPEQTPPEQAPPVRVSIRLGRQDVSGELRAGSTLLQGARALGLRAPSSCESGSCATCMARVVEGSARMRNNEALTPEEIDEGWVLTCQAVPTTPSVRVVYE</sequence>
<dbReference type="EMBL" id="BAAAHH010000015">
    <property type="protein sequence ID" value="GAA0954970.1"/>
    <property type="molecule type" value="Genomic_DNA"/>
</dbReference>
<dbReference type="PANTHER" id="PTHR47354">
    <property type="entry name" value="NADH OXIDOREDUCTASE HCR"/>
    <property type="match status" value="1"/>
</dbReference>
<evidence type="ECO:0000313" key="12">
    <source>
        <dbReference type="Proteomes" id="UP001500665"/>
    </source>
</evidence>
<dbReference type="InterPro" id="IPR017927">
    <property type="entry name" value="FAD-bd_FR_type"/>
</dbReference>
<evidence type="ECO:0000256" key="6">
    <source>
        <dbReference type="ARBA" id="ARBA00023002"/>
    </source>
</evidence>
<keyword evidence="3" id="KW-0001">2Fe-2S</keyword>
<dbReference type="PRINTS" id="PR00409">
    <property type="entry name" value="PHDIOXRDTASE"/>
</dbReference>
<gene>
    <name evidence="11" type="ORF">GCM10009550_39050</name>
</gene>
<dbReference type="Pfam" id="PF00970">
    <property type="entry name" value="FAD_binding_6"/>
    <property type="match status" value="1"/>
</dbReference>
<organism evidence="11 12">
    <name type="scientific">Actinocorallia libanotica</name>
    <dbReference type="NCBI Taxonomy" id="46162"/>
    <lineage>
        <taxon>Bacteria</taxon>
        <taxon>Bacillati</taxon>
        <taxon>Actinomycetota</taxon>
        <taxon>Actinomycetes</taxon>
        <taxon>Streptosporangiales</taxon>
        <taxon>Thermomonosporaceae</taxon>
        <taxon>Actinocorallia</taxon>
    </lineage>
</organism>
<dbReference type="Gene3D" id="3.40.50.80">
    <property type="entry name" value="Nucleotide-binding domain of ferredoxin-NADP reductase (FNR) module"/>
    <property type="match status" value="1"/>
</dbReference>
<keyword evidence="4" id="KW-0479">Metal-binding</keyword>
<dbReference type="Proteomes" id="UP001500665">
    <property type="component" value="Unassembled WGS sequence"/>
</dbReference>
<comment type="cofactor">
    <cofactor evidence="1">
        <name>FAD</name>
        <dbReference type="ChEBI" id="CHEBI:57692"/>
    </cofactor>
</comment>
<proteinExistence type="predicted"/>
<dbReference type="CDD" id="cd00207">
    <property type="entry name" value="fer2"/>
    <property type="match status" value="1"/>
</dbReference>
<dbReference type="SUPFAM" id="SSF52343">
    <property type="entry name" value="Ferredoxin reductase-like, C-terminal NADP-linked domain"/>
    <property type="match status" value="1"/>
</dbReference>
<dbReference type="InterPro" id="IPR008333">
    <property type="entry name" value="Cbr1-like_FAD-bd_dom"/>
</dbReference>
<evidence type="ECO:0000256" key="5">
    <source>
        <dbReference type="ARBA" id="ARBA00022827"/>
    </source>
</evidence>
<evidence type="ECO:0000256" key="8">
    <source>
        <dbReference type="ARBA" id="ARBA00023014"/>
    </source>
</evidence>
<comment type="caution">
    <text evidence="11">The sequence shown here is derived from an EMBL/GenBank/DDBJ whole genome shotgun (WGS) entry which is preliminary data.</text>
</comment>
<reference evidence="12" key="1">
    <citation type="journal article" date="2019" name="Int. J. Syst. Evol. Microbiol.">
        <title>The Global Catalogue of Microorganisms (GCM) 10K type strain sequencing project: providing services to taxonomists for standard genome sequencing and annotation.</title>
        <authorList>
            <consortium name="The Broad Institute Genomics Platform"/>
            <consortium name="The Broad Institute Genome Sequencing Center for Infectious Disease"/>
            <person name="Wu L."/>
            <person name="Ma J."/>
        </authorList>
    </citation>
    <scope>NUCLEOTIDE SEQUENCE [LARGE SCALE GENOMIC DNA]</scope>
    <source>
        <strain evidence="12">JCM 10696</strain>
    </source>
</reference>
<dbReference type="InterPro" id="IPR006058">
    <property type="entry name" value="2Fe2S_fd_BS"/>
</dbReference>
<dbReference type="PROSITE" id="PS51085">
    <property type="entry name" value="2FE2S_FER_2"/>
    <property type="match status" value="1"/>
</dbReference>
<dbReference type="InterPro" id="IPR050415">
    <property type="entry name" value="MRET"/>
</dbReference>
<evidence type="ECO:0000259" key="9">
    <source>
        <dbReference type="PROSITE" id="PS51085"/>
    </source>
</evidence>
<dbReference type="PROSITE" id="PS00197">
    <property type="entry name" value="2FE2S_FER_1"/>
    <property type="match status" value="1"/>
</dbReference>
<dbReference type="Gene3D" id="2.40.30.10">
    <property type="entry name" value="Translation factors"/>
    <property type="match status" value="1"/>
</dbReference>
<keyword evidence="6" id="KW-0560">Oxidoreductase</keyword>
<dbReference type="PROSITE" id="PS51384">
    <property type="entry name" value="FAD_FR"/>
    <property type="match status" value="1"/>
</dbReference>